<dbReference type="EMBL" id="AACS02000007">
    <property type="protein sequence ID" value="EAU81070.1"/>
    <property type="molecule type" value="Genomic_DNA"/>
</dbReference>
<feature type="region of interest" description="Disordered" evidence="1">
    <location>
        <begin position="175"/>
        <end position="252"/>
    </location>
</feature>
<evidence type="ECO:0000313" key="3">
    <source>
        <dbReference type="EMBL" id="EAU81070.1"/>
    </source>
</evidence>
<dbReference type="InParanoid" id="A8PE88"/>
<dbReference type="InterPro" id="IPR008266">
    <property type="entry name" value="Tyr_kinase_AS"/>
</dbReference>
<dbReference type="eggNOG" id="ENOG502S5WB">
    <property type="taxonomic scope" value="Eukaryota"/>
</dbReference>
<dbReference type="VEuPathDB" id="FungiDB:CC1G_14751"/>
<accession>A8PE88</accession>
<feature type="compositionally biased region" description="Basic and acidic residues" evidence="1">
    <location>
        <begin position="810"/>
        <end position="830"/>
    </location>
</feature>
<organism evidence="3 4">
    <name type="scientific">Coprinopsis cinerea (strain Okayama-7 / 130 / ATCC MYA-4618 / FGSC 9003)</name>
    <name type="common">Inky cap fungus</name>
    <name type="synonym">Hormographiella aspergillata</name>
    <dbReference type="NCBI Taxonomy" id="240176"/>
    <lineage>
        <taxon>Eukaryota</taxon>
        <taxon>Fungi</taxon>
        <taxon>Dikarya</taxon>
        <taxon>Basidiomycota</taxon>
        <taxon>Agaricomycotina</taxon>
        <taxon>Agaricomycetes</taxon>
        <taxon>Agaricomycetidae</taxon>
        <taxon>Agaricales</taxon>
        <taxon>Agaricineae</taxon>
        <taxon>Psathyrellaceae</taxon>
        <taxon>Coprinopsis</taxon>
    </lineage>
</organism>
<dbReference type="PROSITE" id="PS50011">
    <property type="entry name" value="PROTEIN_KINASE_DOM"/>
    <property type="match status" value="1"/>
</dbReference>
<keyword evidence="3" id="KW-0418">Kinase</keyword>
<keyword evidence="3" id="KW-0808">Transferase</keyword>
<evidence type="ECO:0000256" key="1">
    <source>
        <dbReference type="SAM" id="MobiDB-lite"/>
    </source>
</evidence>
<evidence type="ECO:0000259" key="2">
    <source>
        <dbReference type="PROSITE" id="PS50011"/>
    </source>
</evidence>
<dbReference type="Proteomes" id="UP000001861">
    <property type="component" value="Unassembled WGS sequence"/>
</dbReference>
<dbReference type="PROSITE" id="PS00109">
    <property type="entry name" value="PROTEIN_KINASE_TYR"/>
    <property type="match status" value="1"/>
</dbReference>
<dbReference type="Gene3D" id="1.10.510.10">
    <property type="entry name" value="Transferase(Phosphotransferase) domain 1"/>
    <property type="match status" value="1"/>
</dbReference>
<dbReference type="InterPro" id="IPR011009">
    <property type="entry name" value="Kinase-like_dom_sf"/>
</dbReference>
<name>A8PE88_COPC7</name>
<dbReference type="RefSeq" id="XP_001840747.1">
    <property type="nucleotide sequence ID" value="XM_001840695.1"/>
</dbReference>
<keyword evidence="4" id="KW-1185">Reference proteome</keyword>
<proteinExistence type="predicted"/>
<reference evidence="3 4" key="1">
    <citation type="journal article" date="2010" name="Proc. Natl. Acad. Sci. U.S.A.">
        <title>Insights into evolution of multicellular fungi from the assembled chromosomes of the mushroom Coprinopsis cinerea (Coprinus cinereus).</title>
        <authorList>
            <person name="Stajich J.E."/>
            <person name="Wilke S.K."/>
            <person name="Ahren D."/>
            <person name="Au C.H."/>
            <person name="Birren B.W."/>
            <person name="Borodovsky M."/>
            <person name="Burns C."/>
            <person name="Canback B."/>
            <person name="Casselton L.A."/>
            <person name="Cheng C.K."/>
            <person name="Deng J."/>
            <person name="Dietrich F.S."/>
            <person name="Fargo D.C."/>
            <person name="Farman M.L."/>
            <person name="Gathman A.C."/>
            <person name="Goldberg J."/>
            <person name="Guigo R."/>
            <person name="Hoegger P.J."/>
            <person name="Hooker J.B."/>
            <person name="Huggins A."/>
            <person name="James T.Y."/>
            <person name="Kamada T."/>
            <person name="Kilaru S."/>
            <person name="Kodira C."/>
            <person name="Kues U."/>
            <person name="Kupfer D."/>
            <person name="Kwan H.S."/>
            <person name="Lomsadze A."/>
            <person name="Li W."/>
            <person name="Lilly W.W."/>
            <person name="Ma L.J."/>
            <person name="Mackey A.J."/>
            <person name="Manning G."/>
            <person name="Martin F."/>
            <person name="Muraguchi H."/>
            <person name="Natvig D.O."/>
            <person name="Palmerini H."/>
            <person name="Ramesh M.A."/>
            <person name="Rehmeyer C.J."/>
            <person name="Roe B.A."/>
            <person name="Shenoy N."/>
            <person name="Stanke M."/>
            <person name="Ter-Hovhannisyan V."/>
            <person name="Tunlid A."/>
            <person name="Velagapudi R."/>
            <person name="Vision T.J."/>
            <person name="Zeng Q."/>
            <person name="Zolan M.E."/>
            <person name="Pukkila P.J."/>
        </authorList>
    </citation>
    <scope>NUCLEOTIDE SEQUENCE [LARGE SCALE GENOMIC DNA]</scope>
    <source>
        <strain evidence="4">Okayama-7 / 130 / ATCC MYA-4618 / FGSC 9003</strain>
    </source>
</reference>
<feature type="compositionally biased region" description="Basic and acidic residues" evidence="1">
    <location>
        <begin position="231"/>
        <end position="241"/>
    </location>
</feature>
<feature type="region of interest" description="Disordered" evidence="1">
    <location>
        <begin position="784"/>
        <end position="830"/>
    </location>
</feature>
<dbReference type="InterPro" id="IPR040976">
    <property type="entry name" value="Pkinase_fungal"/>
</dbReference>
<dbReference type="GO" id="GO:0004672">
    <property type="term" value="F:protein kinase activity"/>
    <property type="evidence" value="ECO:0007669"/>
    <property type="project" value="InterPro"/>
</dbReference>
<dbReference type="Pfam" id="PF17667">
    <property type="entry name" value="Pkinase_fungal"/>
    <property type="match status" value="2"/>
</dbReference>
<dbReference type="STRING" id="240176.A8PE88"/>
<protein>
    <submittedName>
        <fullName evidence="3">Other/FunK1 protein kinase</fullName>
    </submittedName>
</protein>
<dbReference type="PANTHER" id="PTHR38248">
    <property type="entry name" value="FUNK1 6"/>
    <property type="match status" value="1"/>
</dbReference>
<evidence type="ECO:0000313" key="4">
    <source>
        <dbReference type="Proteomes" id="UP000001861"/>
    </source>
</evidence>
<feature type="compositionally biased region" description="Polar residues" evidence="1">
    <location>
        <begin position="12"/>
        <end position="26"/>
    </location>
</feature>
<dbReference type="OMA" id="WFKTTEA"/>
<dbReference type="AlphaFoldDB" id="A8PE88"/>
<dbReference type="GO" id="GO:0005524">
    <property type="term" value="F:ATP binding"/>
    <property type="evidence" value="ECO:0007669"/>
    <property type="project" value="InterPro"/>
</dbReference>
<feature type="compositionally biased region" description="Basic and acidic residues" evidence="1">
    <location>
        <begin position="176"/>
        <end position="210"/>
    </location>
</feature>
<feature type="region of interest" description="Disordered" evidence="1">
    <location>
        <begin position="449"/>
        <end position="491"/>
    </location>
</feature>
<dbReference type="GeneID" id="6017399"/>
<dbReference type="KEGG" id="cci:CC1G_14751"/>
<feature type="compositionally biased region" description="Basic and acidic residues" evidence="1">
    <location>
        <begin position="455"/>
        <end position="477"/>
    </location>
</feature>
<comment type="caution">
    <text evidence="3">The sequence shown here is derived from an EMBL/GenBank/DDBJ whole genome shotgun (WGS) entry which is preliminary data.</text>
</comment>
<dbReference type="SUPFAM" id="SSF56112">
    <property type="entry name" value="Protein kinase-like (PK-like)"/>
    <property type="match status" value="1"/>
</dbReference>
<dbReference type="PANTHER" id="PTHR38248:SF2">
    <property type="entry name" value="FUNK1 11"/>
    <property type="match status" value="1"/>
</dbReference>
<gene>
    <name evidence="3" type="ORF">CC1G_14751</name>
</gene>
<sequence>MTANRRTPAVSDATQQPAASTTSELSDTVGPLVTLPPRTPNRTVRLASGFQSTPLAERSTQSVAYSTTMTVAEQKAIIKAELAIATVASTDEDFPRQLFPDPGDDEIDAYLKATPLYDTESGRWVKLPKDVNCEEKLINIPMSEILGEILESFDLSAPNPGNRVVWDLTTKKSQRLAHEKEMAAKEKEEKDRVAREKQARPKSTKEKVELATDEGGDNGLDGKAEAANGKGQEDGAKEAKRAKTFPKAMHHSEAVPTKAYSIPDTVFTGTGPGFTIDDVDMERPLYRASLGVVDYKRDSELDGSITENTAQLGVYARQVMNHQPNRNFVRAANVSNERVRLFHFDRSGVKYSLLYNIHSNPRMLVRIILGLVSTNLADLGFDPSIVWEPTDDPAAKFKRGTLTTRTANNDTIVYDIVGVEPFYQRRDLVGRGTLCWSIEIRTASNRDQTEGQALFEKEGSAERDADVVAGEGRKSESEAADNGLSSKESWCSESRTSEEVFLAAAVGVKGVGQMVACEDVVETASFRGANAINDPGFLNRIKRRIILKKYGPPIHKFKTVLDVLYALIDAIRAHQRMVKEKGVLHRDISVNNILLGIAGADSEEGWRGVLIDFDMAIFLDRAEALLNELRTGTRMFQSLNVLQAWRPHDYLDDLESFLYVLIYLVLAFPEPNVECELPKELQDWNADSLYEAYKSKLTFITHGVLNFDVPPMWGYHISTLVEDLCRHFQPIHAMSIRISNQRLPKAQRDKLEASFKKKYLNDVDGQYDEIVGYIESAIENILAGQDGANEPSAMSSPSPTPAPRKGAGKRGSEEAYPHDAKEPSLKRSRH</sequence>
<feature type="region of interest" description="Disordered" evidence="1">
    <location>
        <begin position="1"/>
        <end position="43"/>
    </location>
</feature>
<dbReference type="OrthoDB" id="5584477at2759"/>
<feature type="domain" description="Protein kinase" evidence="2">
    <location>
        <begin position="423"/>
        <end position="760"/>
    </location>
</feature>
<dbReference type="InterPro" id="IPR000719">
    <property type="entry name" value="Prot_kinase_dom"/>
</dbReference>